<dbReference type="SUPFAM" id="SSF52833">
    <property type="entry name" value="Thioredoxin-like"/>
    <property type="match status" value="1"/>
</dbReference>
<keyword evidence="3" id="KW-1015">Disulfide bond</keyword>
<dbReference type="GO" id="GO:0030313">
    <property type="term" value="C:cell envelope"/>
    <property type="evidence" value="ECO:0007669"/>
    <property type="project" value="UniProtKB-SubCell"/>
</dbReference>
<sequence>MKRFAWIIGLVLCTVCTVQAKDRVIERPPLLAWSSNSIEVDKIVMSDTVTTVYVKAYYRPKYWIKIATGSFLKDNNGTLYPIRKGVGITLDKEFWMPESGEAEFQLLFPPIPENVTSLDFSEGDFDGAYKIWGIQLNEKNFRKTPLPKDAIIHKINKKAQLPTPELTYAKATLKGRVLDFKADMPASGKLHLNDPVRWLNFAEEVNINEDGTFQVQTDVITITPATLVFPFAQIPCLLAPGKEISIIINTAECTRQQSHLQKDSKPYGKKAYYSGYLAELQQELMDNSIQTNLVSNPRETVNEVIGKDIDGVKNYFVEKRRDIHKQIEEAPLSLAAKEVLKANTDITTGIGIFMAKDILMRAHVASQKLNKEQTKEYYMNTKIEFPDNYFDVFKELVLNSPADLYAPEYAYGIGVFASRKDLLEQHLGTNQGILFQMAEACRYYRSIEDFTPLTTEQTAALEALPSPAYKEMLTDFNRKLLKKIELNKQKTGYQINEVGEVSNEELFSTIISKFKGHVLLVDFWATWCGPCRMANKAMIPMKEELKDKDILYLYVAGENSPKGTWENMIPDIHGEHFRVTNDQWKYLMDKFNIQGVPTYFVIDAEGNTTFKQTGFPGTDTMKKKLMEALKK</sequence>
<accession>A0A3L7Z668</accession>
<dbReference type="GO" id="GO:0017004">
    <property type="term" value="P:cytochrome complex assembly"/>
    <property type="evidence" value="ECO:0007669"/>
    <property type="project" value="UniProtKB-KW"/>
</dbReference>
<dbReference type="STRING" id="1235814.GCA_000613385_02709"/>
<evidence type="ECO:0000313" key="7">
    <source>
        <dbReference type="EMBL" id="RLT80778.1"/>
    </source>
</evidence>
<dbReference type="GeneID" id="93046816"/>
<dbReference type="Proteomes" id="UP000267159">
    <property type="component" value="Unassembled WGS sequence"/>
</dbReference>
<name>A0A3L7Z668_9BACE</name>
<gene>
    <name evidence="7" type="ORF">D7Y07_06675</name>
</gene>
<dbReference type="InterPro" id="IPR013740">
    <property type="entry name" value="Redoxin"/>
</dbReference>
<feature type="chain" id="PRO_5017928682" evidence="5">
    <location>
        <begin position="21"/>
        <end position="631"/>
    </location>
</feature>
<evidence type="ECO:0000256" key="4">
    <source>
        <dbReference type="ARBA" id="ARBA00023284"/>
    </source>
</evidence>
<dbReference type="CDD" id="cd02966">
    <property type="entry name" value="TlpA_like_family"/>
    <property type="match status" value="1"/>
</dbReference>
<dbReference type="RefSeq" id="WP_024987331.1">
    <property type="nucleotide sequence ID" value="NZ_CAKOCY010000032.1"/>
</dbReference>
<proteinExistence type="predicted"/>
<evidence type="ECO:0000256" key="5">
    <source>
        <dbReference type="SAM" id="SignalP"/>
    </source>
</evidence>
<organism evidence="7 8">
    <name type="scientific">Bacteroides acidifaciens</name>
    <dbReference type="NCBI Taxonomy" id="85831"/>
    <lineage>
        <taxon>Bacteria</taxon>
        <taxon>Pseudomonadati</taxon>
        <taxon>Bacteroidota</taxon>
        <taxon>Bacteroidia</taxon>
        <taxon>Bacteroidales</taxon>
        <taxon>Bacteroidaceae</taxon>
        <taxon>Bacteroides</taxon>
    </lineage>
</organism>
<dbReference type="EMBL" id="RAZM01000014">
    <property type="protein sequence ID" value="RLT80778.1"/>
    <property type="molecule type" value="Genomic_DNA"/>
</dbReference>
<protein>
    <submittedName>
        <fullName evidence="7">TlpA family protein disulfide reductase</fullName>
    </submittedName>
</protein>
<dbReference type="PROSITE" id="PS51352">
    <property type="entry name" value="THIOREDOXIN_2"/>
    <property type="match status" value="1"/>
</dbReference>
<feature type="domain" description="Thioredoxin" evidence="6">
    <location>
        <begin position="460"/>
        <end position="631"/>
    </location>
</feature>
<evidence type="ECO:0000313" key="8">
    <source>
        <dbReference type="Proteomes" id="UP000267159"/>
    </source>
</evidence>
<reference evidence="7 8" key="1">
    <citation type="submission" date="2018-09" db="EMBL/GenBank/DDBJ databases">
        <title>Murine metabolic-syndrome-specific gut microbial biobank.</title>
        <authorList>
            <person name="Liu C."/>
        </authorList>
    </citation>
    <scope>NUCLEOTIDE SEQUENCE [LARGE SCALE GENOMIC DNA]</scope>
    <source>
        <strain evidence="7 8">0.1X-D8-26</strain>
    </source>
</reference>
<dbReference type="Pfam" id="PF08534">
    <property type="entry name" value="Redoxin"/>
    <property type="match status" value="1"/>
</dbReference>
<comment type="caution">
    <text evidence="7">The sequence shown here is derived from an EMBL/GenBank/DDBJ whole genome shotgun (WGS) entry which is preliminary data.</text>
</comment>
<dbReference type="GO" id="GO:0016491">
    <property type="term" value="F:oxidoreductase activity"/>
    <property type="evidence" value="ECO:0007669"/>
    <property type="project" value="InterPro"/>
</dbReference>
<dbReference type="InterPro" id="IPR050553">
    <property type="entry name" value="Thioredoxin_ResA/DsbE_sf"/>
</dbReference>
<comment type="subcellular location">
    <subcellularLocation>
        <location evidence="1">Cell envelope</location>
    </subcellularLocation>
</comment>
<keyword evidence="4" id="KW-0676">Redox-active center</keyword>
<keyword evidence="5" id="KW-0732">Signal</keyword>
<dbReference type="InterPro" id="IPR036249">
    <property type="entry name" value="Thioredoxin-like_sf"/>
</dbReference>
<dbReference type="PANTHER" id="PTHR42852:SF6">
    <property type="entry name" value="THIOL:DISULFIDE INTERCHANGE PROTEIN DSBE"/>
    <property type="match status" value="1"/>
</dbReference>
<dbReference type="AlphaFoldDB" id="A0A3L7Z668"/>
<dbReference type="PANTHER" id="PTHR42852">
    <property type="entry name" value="THIOL:DISULFIDE INTERCHANGE PROTEIN DSBE"/>
    <property type="match status" value="1"/>
</dbReference>
<feature type="signal peptide" evidence="5">
    <location>
        <begin position="1"/>
        <end position="20"/>
    </location>
</feature>
<evidence type="ECO:0000259" key="6">
    <source>
        <dbReference type="PROSITE" id="PS51352"/>
    </source>
</evidence>
<dbReference type="Gene3D" id="3.40.30.10">
    <property type="entry name" value="Glutaredoxin"/>
    <property type="match status" value="1"/>
</dbReference>
<evidence type="ECO:0000256" key="3">
    <source>
        <dbReference type="ARBA" id="ARBA00023157"/>
    </source>
</evidence>
<evidence type="ECO:0000256" key="2">
    <source>
        <dbReference type="ARBA" id="ARBA00022748"/>
    </source>
</evidence>
<dbReference type="InterPro" id="IPR013766">
    <property type="entry name" value="Thioredoxin_domain"/>
</dbReference>
<evidence type="ECO:0000256" key="1">
    <source>
        <dbReference type="ARBA" id="ARBA00004196"/>
    </source>
</evidence>
<keyword evidence="2" id="KW-0201">Cytochrome c-type biogenesis</keyword>